<dbReference type="EMBL" id="CP002304">
    <property type="protein sequence ID" value="ADQ13793.1"/>
    <property type="molecule type" value="Genomic_DNA"/>
</dbReference>
<keyword evidence="3" id="KW-1185">Reference proteome</keyword>
<feature type="transmembrane region" description="Helical" evidence="1">
    <location>
        <begin position="60"/>
        <end position="78"/>
    </location>
</feature>
<dbReference type="eggNOG" id="COG0786">
    <property type="taxonomic scope" value="Bacteria"/>
</dbReference>
<dbReference type="CDD" id="cd21416">
    <property type="entry name" value="HDC_protein"/>
    <property type="match status" value="1"/>
</dbReference>
<feature type="transmembrane region" description="Helical" evidence="1">
    <location>
        <begin position="212"/>
        <end position="232"/>
    </location>
</feature>
<reference evidence="2 3" key="2">
    <citation type="journal article" date="2011" name="J. Bacteriol.">
        <title>Complete Genome Sequence of the Haloalkaliphilic, Hydrogen Producing Halanaerobium hydrogenoformans.</title>
        <authorList>
            <person name="Brown S.D."/>
            <person name="Begemann M.B."/>
            <person name="Mormile M.R."/>
            <person name="Wall J.D."/>
            <person name="Han C.S."/>
            <person name="Goodwin L.A."/>
            <person name="Pitluck S."/>
            <person name="Land M.L."/>
            <person name="Hauser L.J."/>
            <person name="Elias D.A."/>
        </authorList>
    </citation>
    <scope>NUCLEOTIDE SEQUENCE [LARGE SCALE GENOMIC DNA]</scope>
    <source>
        <strain evidence="3">sapolanicus</strain>
    </source>
</reference>
<feature type="transmembrane region" description="Helical" evidence="1">
    <location>
        <begin position="327"/>
        <end position="344"/>
    </location>
</feature>
<keyword evidence="1" id="KW-1133">Transmembrane helix</keyword>
<sequence length="393" mass="42122">MSLLMAFSIVLIILAVGDIISAKTKAFIPSVFVAALLFLFGFWTFFPGDIVAQAGFQTPVVYLSMYLLITHMGTLLSVKELAGQWRSVVIALIGIVGIISLTMTIGSAVFGFEAAVTATPPLTGGVVAAIIMNEAAAGLGLEQMAVLAIITYVMQGFIGYPLTSLMLKIEGTRLIEGYRKGEIEYKEVAEEGEEENSKKLIPPVPEQYRTTYVLLAKLGLTAWAAVAAGTFLEPYIGISPFVYCLIFGVIANAIGFVEKRPLNLSNSFGFLITVLMAFIFAGLSDATPTMLAELAGPLIGIIVFGVTGMAILSILMGKFLGYTREMSFAIALTALYGFPPNYILTEEGAKALAENEEEKKFLMSEMLPEMLVGGFTTVTIASVIIAGIFVNFL</sequence>
<proteinExistence type="predicted"/>
<feature type="transmembrane region" description="Helical" evidence="1">
    <location>
        <begin position="264"/>
        <end position="283"/>
    </location>
</feature>
<feature type="transmembrane region" description="Helical" evidence="1">
    <location>
        <begin position="238"/>
        <end position="257"/>
    </location>
</feature>
<evidence type="ECO:0000313" key="3">
    <source>
        <dbReference type="Proteomes" id="UP000007434"/>
    </source>
</evidence>
<evidence type="ECO:0000313" key="2">
    <source>
        <dbReference type="EMBL" id="ADQ13793.1"/>
    </source>
</evidence>
<gene>
    <name evidence="2" type="ordered locus">Halsa_0317</name>
</gene>
<reference evidence="2 3" key="1">
    <citation type="submission" date="2010-11" db="EMBL/GenBank/DDBJ databases">
        <title>Complete sequence of Halanaerobium sp. sapolanicus.</title>
        <authorList>
            <consortium name="US DOE Joint Genome Institute"/>
            <person name="Lucas S."/>
            <person name="Copeland A."/>
            <person name="Lapidus A."/>
            <person name="Cheng J.-F."/>
            <person name="Bruce D."/>
            <person name="Goodwin L."/>
            <person name="Pitluck S."/>
            <person name="Davenport K."/>
            <person name="Detter J.C."/>
            <person name="Han C."/>
            <person name="Tapia R."/>
            <person name="Land M."/>
            <person name="Hauser L."/>
            <person name="Jeffries C."/>
            <person name="Kyrpides N."/>
            <person name="Ivanova N."/>
            <person name="Mikhailova N."/>
            <person name="Begemann M.B."/>
            <person name="Mormile M.R."/>
            <person name="Wall J.D."/>
            <person name="Elias D.A."/>
            <person name="Woyke T."/>
        </authorList>
    </citation>
    <scope>NUCLEOTIDE SEQUENCE [LARGE SCALE GENOMIC DNA]</scope>
    <source>
        <strain evidence="3">sapolanicus</strain>
    </source>
</reference>
<feature type="transmembrane region" description="Helical" evidence="1">
    <location>
        <begin position="370"/>
        <end position="392"/>
    </location>
</feature>
<dbReference type="AlphaFoldDB" id="E4RPA8"/>
<feature type="transmembrane region" description="Helical" evidence="1">
    <location>
        <begin position="84"/>
        <end position="103"/>
    </location>
</feature>
<dbReference type="STRING" id="656519.Halsa_0317"/>
<dbReference type="InterPro" id="IPR049576">
    <property type="entry name" value="HDC-like"/>
</dbReference>
<keyword evidence="1" id="KW-0812">Transmembrane</keyword>
<protein>
    <submittedName>
        <fullName evidence="2">Membrane protein</fullName>
    </submittedName>
</protein>
<dbReference type="Proteomes" id="UP000007434">
    <property type="component" value="Chromosome"/>
</dbReference>
<organism evidence="2 3">
    <name type="scientific">Halanaerobium hydrogeniformans</name>
    <name type="common">Halanaerobium sp. (strain sapolanicus)</name>
    <dbReference type="NCBI Taxonomy" id="656519"/>
    <lineage>
        <taxon>Bacteria</taxon>
        <taxon>Bacillati</taxon>
        <taxon>Bacillota</taxon>
        <taxon>Clostridia</taxon>
        <taxon>Halanaerobiales</taxon>
        <taxon>Halanaerobiaceae</taxon>
        <taxon>Halanaerobium</taxon>
    </lineage>
</organism>
<dbReference type="KEGG" id="has:Halsa_0317"/>
<feature type="transmembrane region" description="Helical" evidence="1">
    <location>
        <begin position="27"/>
        <end position="48"/>
    </location>
</feature>
<evidence type="ECO:0000256" key="1">
    <source>
        <dbReference type="SAM" id="Phobius"/>
    </source>
</evidence>
<dbReference type="RefSeq" id="WP_013404899.1">
    <property type="nucleotide sequence ID" value="NC_014654.1"/>
</dbReference>
<accession>E4RPA8</accession>
<feature type="transmembrane region" description="Helical" evidence="1">
    <location>
        <begin position="144"/>
        <end position="163"/>
    </location>
</feature>
<keyword evidence="1" id="KW-0472">Membrane</keyword>
<feature type="transmembrane region" description="Helical" evidence="1">
    <location>
        <begin position="295"/>
        <end position="315"/>
    </location>
</feature>
<dbReference type="HOGENOM" id="CLU_056517_1_0_9"/>
<name>E4RPA8_HALHG</name>
<dbReference type="OrthoDB" id="3243277at2"/>